<dbReference type="AlphaFoldDB" id="A0A9P5BVE7"/>
<sequence>MYLRDAMGEDISGAQSVIELEKWSSAIEDPIVTLAGKGPKVFSTEFEDVHCAHDKGTHYVVALKLRSQKKWFTCYKSRFTTLVVKRLGFKDLEEFRAGMQDLAAQAGAQAQGARAQPVEHDLVVEPLGFKELEDFRAGVQNLAAQAGAQAQGARAQPVEHDVAVDPPDPATATATATATHPTAVRPATSALSCPAAGQDLIVATAGKKAFVASDTNPRIIAFDEATNIPMAGSMVTLPKTWSDAAEEHVESMVDPGDKAKFARAYEAVYWASAGGKMCAVALKLQDESWFTCYKTRFKKLVVEPLGFKELEDFRAGVQNLAAQAGAQAQEARAQPKRSEPITISALPAVARAPTTEDVACQDTSNQATQPSRATSITPEAPSILSVGTNDRVSLQGYELTAGTYEIYAKDLKFGKETDATHLLIRNGKSWLIMNKNEKMAREGHLKFVERAKDASFHTPTDRSYLEKLRGDTRLKEEDYDVFTVLVPIPSTEDKLSAIRSRKQLNRTVILQLLNAQKRAELEKHRDADARWQWELDLPLRCSPSDLEKAAIGAKERIAEQLTKTRGGKKYLDLPMSATSPPSVTSSRGPRAMRASSVQQKFNDAMGHEPSDINRRFENLEDTMITLLQPVLKMFSHPNPSAPTSQHKWT</sequence>
<dbReference type="Proteomes" id="UP000758155">
    <property type="component" value="Unassembled WGS sequence"/>
</dbReference>
<accession>A0A9P5BVE7</accession>
<feature type="compositionally biased region" description="Polar residues" evidence="1">
    <location>
        <begin position="576"/>
        <end position="587"/>
    </location>
</feature>
<keyword evidence="3" id="KW-1185">Reference proteome</keyword>
<proteinExistence type="predicted"/>
<organism evidence="2 3">
    <name type="scientific">Didymella heteroderae</name>
    <dbReference type="NCBI Taxonomy" id="1769908"/>
    <lineage>
        <taxon>Eukaryota</taxon>
        <taxon>Fungi</taxon>
        <taxon>Dikarya</taxon>
        <taxon>Ascomycota</taxon>
        <taxon>Pezizomycotina</taxon>
        <taxon>Dothideomycetes</taxon>
        <taxon>Pleosporomycetidae</taxon>
        <taxon>Pleosporales</taxon>
        <taxon>Pleosporineae</taxon>
        <taxon>Didymellaceae</taxon>
        <taxon>Didymella</taxon>
    </lineage>
</organism>
<evidence type="ECO:0000313" key="3">
    <source>
        <dbReference type="Proteomes" id="UP000758155"/>
    </source>
</evidence>
<comment type="caution">
    <text evidence="2">The sequence shown here is derived from an EMBL/GenBank/DDBJ whole genome shotgun (WGS) entry which is preliminary data.</text>
</comment>
<evidence type="ECO:0000256" key="1">
    <source>
        <dbReference type="SAM" id="MobiDB-lite"/>
    </source>
</evidence>
<gene>
    <name evidence="2" type="ORF">E8E12_000815</name>
</gene>
<evidence type="ECO:0000313" key="2">
    <source>
        <dbReference type="EMBL" id="KAF3031204.1"/>
    </source>
</evidence>
<name>A0A9P5BVE7_9PLEO</name>
<reference evidence="2" key="1">
    <citation type="submission" date="2019-04" db="EMBL/GenBank/DDBJ databases">
        <title>Sequencing of skin fungus with MAO and IRED activity.</title>
        <authorList>
            <person name="Marsaioli A.J."/>
            <person name="Bonatto J.M.C."/>
            <person name="Reis Junior O."/>
        </authorList>
    </citation>
    <scope>NUCLEOTIDE SEQUENCE</scope>
    <source>
        <strain evidence="2">28M1</strain>
    </source>
</reference>
<feature type="region of interest" description="Disordered" evidence="1">
    <location>
        <begin position="570"/>
        <end position="590"/>
    </location>
</feature>
<dbReference type="EMBL" id="SWKV01000182">
    <property type="protein sequence ID" value="KAF3031204.1"/>
    <property type="molecule type" value="Genomic_DNA"/>
</dbReference>
<protein>
    <submittedName>
        <fullName evidence="2">Uncharacterized protein</fullName>
    </submittedName>
</protein>